<dbReference type="Proteomes" id="UP000627292">
    <property type="component" value="Unassembled WGS sequence"/>
</dbReference>
<accession>A0A917IT31</accession>
<reference evidence="2" key="2">
    <citation type="submission" date="2020-09" db="EMBL/GenBank/DDBJ databases">
        <authorList>
            <person name="Sun Q."/>
            <person name="Zhou Y."/>
        </authorList>
    </citation>
    <scope>NUCLEOTIDE SEQUENCE</scope>
    <source>
        <strain evidence="2">CGMCC 1.15290</strain>
    </source>
</reference>
<keyword evidence="1" id="KW-1133">Transmembrane helix</keyword>
<keyword evidence="3" id="KW-1185">Reference proteome</keyword>
<evidence type="ECO:0000313" key="2">
    <source>
        <dbReference type="EMBL" id="GGH63501.1"/>
    </source>
</evidence>
<organism evidence="2 3">
    <name type="scientific">Filimonas zeae</name>
    <dbReference type="NCBI Taxonomy" id="1737353"/>
    <lineage>
        <taxon>Bacteria</taxon>
        <taxon>Pseudomonadati</taxon>
        <taxon>Bacteroidota</taxon>
        <taxon>Chitinophagia</taxon>
        <taxon>Chitinophagales</taxon>
        <taxon>Chitinophagaceae</taxon>
        <taxon>Filimonas</taxon>
    </lineage>
</organism>
<keyword evidence="1" id="KW-0472">Membrane</keyword>
<dbReference type="AlphaFoldDB" id="A0A917IT31"/>
<keyword evidence="1" id="KW-0812">Transmembrane</keyword>
<evidence type="ECO:0000256" key="1">
    <source>
        <dbReference type="SAM" id="Phobius"/>
    </source>
</evidence>
<protein>
    <recommendedName>
        <fullName evidence="4">Holin</fullName>
    </recommendedName>
</protein>
<dbReference type="RefSeq" id="WP_188951361.1">
    <property type="nucleotide sequence ID" value="NZ_BMIB01000002.1"/>
</dbReference>
<evidence type="ECO:0000313" key="3">
    <source>
        <dbReference type="Proteomes" id="UP000627292"/>
    </source>
</evidence>
<reference evidence="2" key="1">
    <citation type="journal article" date="2014" name="Int. J. Syst. Evol. Microbiol.">
        <title>Complete genome sequence of Corynebacterium casei LMG S-19264T (=DSM 44701T), isolated from a smear-ripened cheese.</title>
        <authorList>
            <consortium name="US DOE Joint Genome Institute (JGI-PGF)"/>
            <person name="Walter F."/>
            <person name="Albersmeier A."/>
            <person name="Kalinowski J."/>
            <person name="Ruckert C."/>
        </authorList>
    </citation>
    <scope>NUCLEOTIDE SEQUENCE</scope>
    <source>
        <strain evidence="2">CGMCC 1.15290</strain>
    </source>
</reference>
<evidence type="ECO:0008006" key="4">
    <source>
        <dbReference type="Google" id="ProtNLM"/>
    </source>
</evidence>
<gene>
    <name evidence="2" type="ORF">GCM10011379_14480</name>
</gene>
<feature type="transmembrane region" description="Helical" evidence="1">
    <location>
        <begin position="35"/>
        <end position="56"/>
    </location>
</feature>
<name>A0A917IT31_9BACT</name>
<sequence>MNQYFNNTDTRAGIAGGVLCTVSANLSNADLTKTIVLAALGAAVSVVVTIAMQQLLHRWRK</sequence>
<proteinExistence type="predicted"/>
<comment type="caution">
    <text evidence="2">The sequence shown here is derived from an EMBL/GenBank/DDBJ whole genome shotgun (WGS) entry which is preliminary data.</text>
</comment>
<dbReference type="EMBL" id="BMIB01000002">
    <property type="protein sequence ID" value="GGH63501.1"/>
    <property type="molecule type" value="Genomic_DNA"/>
</dbReference>